<organism evidence="1 2">
    <name type="scientific">Scheffersomyces spartinae</name>
    <dbReference type="NCBI Taxonomy" id="45513"/>
    <lineage>
        <taxon>Eukaryota</taxon>
        <taxon>Fungi</taxon>
        <taxon>Dikarya</taxon>
        <taxon>Ascomycota</taxon>
        <taxon>Saccharomycotina</taxon>
        <taxon>Pichiomycetes</taxon>
        <taxon>Debaryomycetaceae</taxon>
        <taxon>Scheffersomyces</taxon>
    </lineage>
</organism>
<comment type="caution">
    <text evidence="1">The sequence shown here is derived from an EMBL/GenBank/DDBJ whole genome shotgun (WGS) entry which is preliminary data.</text>
</comment>
<gene>
    <name evidence="1" type="ORF">KQ657_004898</name>
</gene>
<name>A0A9P8AIA6_9ASCO</name>
<evidence type="ECO:0000313" key="2">
    <source>
        <dbReference type="Proteomes" id="UP000790833"/>
    </source>
</evidence>
<dbReference type="RefSeq" id="XP_043049735.1">
    <property type="nucleotide sequence ID" value="XM_043195562.1"/>
</dbReference>
<dbReference type="EMBL" id="JAHMUF010000008">
    <property type="protein sequence ID" value="KAG7194188.1"/>
    <property type="molecule type" value="Genomic_DNA"/>
</dbReference>
<dbReference type="OrthoDB" id="4091843at2759"/>
<proteinExistence type="predicted"/>
<keyword evidence="2" id="KW-1185">Reference proteome</keyword>
<protein>
    <submittedName>
        <fullName evidence="1">Uncharacterized protein</fullName>
    </submittedName>
</protein>
<accession>A0A9P8AIA6</accession>
<sequence length="276" mass="30997">MESAINAYISSYDKIAQQYVSVRHEILALYNEINKRAAEDNAVDASTRLRIAELEVEFERVAAVYERHVGHLNQVIAAQNKTGGSGMILEEVGQFHQNIELEERELRQEIQYIQSIKGTVLEDMRELVKDVDMSMRRAGAATAVAAGNSNAKPQVSVEARTFSRDELKELVDDIKLDVGDSDMVISLDRYLDEQLENGRAFKKCDGSSDMFEYDARSSVMRESDVSVSGVEYDAKINQMVRTLSTLISENARAKESWAENARLMEVVNSAIESKTE</sequence>
<dbReference type="AlphaFoldDB" id="A0A9P8AIA6"/>
<evidence type="ECO:0000313" key="1">
    <source>
        <dbReference type="EMBL" id="KAG7194188.1"/>
    </source>
</evidence>
<reference evidence="1" key="1">
    <citation type="submission" date="2021-03" db="EMBL/GenBank/DDBJ databases">
        <authorList>
            <person name="Palmer J.M."/>
        </authorList>
    </citation>
    <scope>NUCLEOTIDE SEQUENCE</scope>
    <source>
        <strain evidence="1">ARV_011</strain>
    </source>
</reference>
<dbReference type="Proteomes" id="UP000790833">
    <property type="component" value="Unassembled WGS sequence"/>
</dbReference>
<dbReference type="GeneID" id="66118272"/>